<dbReference type="Pfam" id="PF00107">
    <property type="entry name" value="ADH_zinc_N"/>
    <property type="match status" value="1"/>
</dbReference>
<dbReference type="PROSITE" id="PS00059">
    <property type="entry name" value="ADH_ZINC"/>
    <property type="match status" value="1"/>
</dbReference>
<evidence type="ECO:0000313" key="9">
    <source>
        <dbReference type="Proteomes" id="UP000546701"/>
    </source>
</evidence>
<evidence type="ECO:0000313" key="8">
    <source>
        <dbReference type="EMBL" id="MBB5730704.1"/>
    </source>
</evidence>
<feature type="domain" description="Alcohol dehydrogenase-like N-terminal" evidence="7">
    <location>
        <begin position="25"/>
        <end position="144"/>
    </location>
</feature>
<keyword evidence="4" id="KW-0560">Oxidoreductase</keyword>
<proteinExistence type="inferred from homology"/>
<dbReference type="RefSeq" id="WP_157177751.1">
    <property type="nucleotide sequence ID" value="NZ_BMJP01000006.1"/>
</dbReference>
<dbReference type="Gene3D" id="3.40.50.720">
    <property type="entry name" value="NAD(P)-binding Rossmann-like Domain"/>
    <property type="match status" value="1"/>
</dbReference>
<dbReference type="Proteomes" id="UP000546701">
    <property type="component" value="Unassembled WGS sequence"/>
</dbReference>
<evidence type="ECO:0000256" key="4">
    <source>
        <dbReference type="ARBA" id="ARBA00023002"/>
    </source>
</evidence>
<keyword evidence="2 5" id="KW-0479">Metal-binding</keyword>
<accession>A0A7W9BVN6</accession>
<evidence type="ECO:0000256" key="1">
    <source>
        <dbReference type="ARBA" id="ARBA00001947"/>
    </source>
</evidence>
<evidence type="ECO:0000256" key="2">
    <source>
        <dbReference type="ARBA" id="ARBA00022723"/>
    </source>
</evidence>
<dbReference type="InterPro" id="IPR011032">
    <property type="entry name" value="GroES-like_sf"/>
</dbReference>
<dbReference type="CDD" id="cd08283">
    <property type="entry name" value="FDH_like_1"/>
    <property type="match status" value="1"/>
</dbReference>
<name>A0A7W9BVN6_9SPHN</name>
<feature type="domain" description="Alcohol dehydrogenase-like C-terminal" evidence="6">
    <location>
        <begin position="188"/>
        <end position="267"/>
    </location>
</feature>
<dbReference type="InterPro" id="IPR013154">
    <property type="entry name" value="ADH-like_N"/>
</dbReference>
<dbReference type="PANTHER" id="PTHR42813">
    <property type="entry name" value="ZINC-TYPE ALCOHOL DEHYDROGENASE-LIKE"/>
    <property type="match status" value="1"/>
</dbReference>
<dbReference type="InterPro" id="IPR002328">
    <property type="entry name" value="ADH_Zn_CS"/>
</dbReference>
<dbReference type="EMBL" id="JACIJR010000008">
    <property type="protein sequence ID" value="MBB5730704.1"/>
    <property type="molecule type" value="Genomic_DNA"/>
</dbReference>
<comment type="similarity">
    <text evidence="5">Belongs to the zinc-containing alcohol dehydrogenase family.</text>
</comment>
<dbReference type="SUPFAM" id="SSF51735">
    <property type="entry name" value="NAD(P)-binding Rossmann-fold domains"/>
    <property type="match status" value="1"/>
</dbReference>
<dbReference type="GO" id="GO:0016491">
    <property type="term" value="F:oxidoreductase activity"/>
    <property type="evidence" value="ECO:0007669"/>
    <property type="project" value="UniProtKB-KW"/>
</dbReference>
<dbReference type="PANTHER" id="PTHR42813:SF2">
    <property type="entry name" value="DEHYDROGENASE, ZINC-CONTAINING, PUTATIVE (AFU_ORTHOLOGUE AFUA_2G02810)-RELATED"/>
    <property type="match status" value="1"/>
</dbReference>
<evidence type="ECO:0000256" key="5">
    <source>
        <dbReference type="RuleBase" id="RU361277"/>
    </source>
</evidence>
<evidence type="ECO:0000256" key="3">
    <source>
        <dbReference type="ARBA" id="ARBA00022833"/>
    </source>
</evidence>
<dbReference type="Pfam" id="PF08240">
    <property type="entry name" value="ADH_N"/>
    <property type="match status" value="1"/>
</dbReference>
<evidence type="ECO:0000259" key="6">
    <source>
        <dbReference type="Pfam" id="PF00107"/>
    </source>
</evidence>
<dbReference type="AlphaFoldDB" id="A0A7W9BVN6"/>
<keyword evidence="3 5" id="KW-0862">Zinc</keyword>
<comment type="caution">
    <text evidence="8">The sequence shown here is derived from an EMBL/GenBank/DDBJ whole genome shotgun (WGS) entry which is preliminary data.</text>
</comment>
<gene>
    <name evidence="8" type="ORF">FHS99_003210</name>
</gene>
<comment type="cofactor">
    <cofactor evidence="1 5">
        <name>Zn(2+)</name>
        <dbReference type="ChEBI" id="CHEBI:29105"/>
    </cofactor>
</comment>
<dbReference type="InterPro" id="IPR036291">
    <property type="entry name" value="NAD(P)-bd_dom_sf"/>
</dbReference>
<dbReference type="InterPro" id="IPR013149">
    <property type="entry name" value="ADH-like_C"/>
</dbReference>
<organism evidence="8 9">
    <name type="scientific">Sphingomonas prati</name>
    <dbReference type="NCBI Taxonomy" id="1843237"/>
    <lineage>
        <taxon>Bacteria</taxon>
        <taxon>Pseudomonadati</taxon>
        <taxon>Pseudomonadota</taxon>
        <taxon>Alphaproteobacteria</taxon>
        <taxon>Sphingomonadales</taxon>
        <taxon>Sphingomonadaceae</taxon>
        <taxon>Sphingomonas</taxon>
    </lineage>
</organism>
<evidence type="ECO:0000259" key="7">
    <source>
        <dbReference type="Pfam" id="PF08240"/>
    </source>
</evidence>
<protein>
    <submittedName>
        <fullName evidence="8">Threonine dehydrogenase-like Zn-dependent dehydrogenase</fullName>
    </submittedName>
</protein>
<sequence>MLAMNYRGPYRVRVDEKPMPTILHPEDAIVRVTRACICGSDLHLYHGLVPDTRVGMTFGHEFCGIVEQIGPEVRNLKVGDHVLVPFNIACGKCQFCQQGLFGNCHESNAQATAVGGIFGYSHTAGGYDGGQAQFVRVPYADVGPMVIPDWMDPDDAVLLTDVVPTGYQAAEMGGIQPGDTVVVFGAGPVGLMAARSAWLFGAGRVIVIDHVEYRLDFARDYCPAEVYSFREIDDMVVFLKKQTDSLGADVCIDAVGGDAAGSALQTLIGTKLKLEAGNAIALHWAINAVKKGGVVSIVGVYGPTGNIIPIGNVVNKGITIRANQASVKRLLPRLIDHIEAGHLNPKAMITHRVPLADIADAYHLFSAKLDGCIKPVVLPHGA</sequence>
<dbReference type="OrthoDB" id="9773078at2"/>
<dbReference type="Gene3D" id="3.90.180.10">
    <property type="entry name" value="Medium-chain alcohol dehydrogenases, catalytic domain"/>
    <property type="match status" value="1"/>
</dbReference>
<reference evidence="8 9" key="1">
    <citation type="submission" date="2020-08" db="EMBL/GenBank/DDBJ databases">
        <title>Genomic Encyclopedia of Type Strains, Phase IV (KMG-IV): sequencing the most valuable type-strain genomes for metagenomic binning, comparative biology and taxonomic classification.</title>
        <authorList>
            <person name="Goeker M."/>
        </authorList>
    </citation>
    <scope>NUCLEOTIDE SEQUENCE [LARGE SCALE GENOMIC DNA]</scope>
    <source>
        <strain evidence="8 9">DSM 103336</strain>
    </source>
</reference>
<dbReference type="GO" id="GO:0008270">
    <property type="term" value="F:zinc ion binding"/>
    <property type="evidence" value="ECO:0007669"/>
    <property type="project" value="InterPro"/>
</dbReference>
<dbReference type="SUPFAM" id="SSF50129">
    <property type="entry name" value="GroES-like"/>
    <property type="match status" value="1"/>
</dbReference>
<keyword evidence="9" id="KW-1185">Reference proteome</keyword>